<dbReference type="SMART" id="SM00731">
    <property type="entry name" value="SprT"/>
    <property type="match status" value="1"/>
</dbReference>
<feature type="domain" description="UBZ4-type" evidence="17">
    <location>
        <begin position="407"/>
        <end position="430"/>
    </location>
</feature>
<dbReference type="AlphaFoldDB" id="A0AA38IN94"/>
<feature type="domain" description="UBZ4-type" evidence="17">
    <location>
        <begin position="449"/>
        <end position="472"/>
    </location>
</feature>
<dbReference type="PANTHER" id="PTHR21220">
    <property type="entry name" value="DNA-DEPENDENT METALLOPROTEASE SPRTN"/>
    <property type="match status" value="1"/>
</dbReference>
<evidence type="ECO:0000259" key="16">
    <source>
        <dbReference type="SMART" id="SM00731"/>
    </source>
</evidence>
<keyword evidence="13" id="KW-0539">Nucleus</keyword>
<evidence type="ECO:0000256" key="15">
    <source>
        <dbReference type="SAM" id="MobiDB-lite"/>
    </source>
</evidence>
<feature type="region of interest" description="Disordered" evidence="15">
    <location>
        <begin position="371"/>
        <end position="398"/>
    </location>
</feature>
<protein>
    <recommendedName>
        <fullName evidence="14">Protein with SprT-like domain at the N terminus</fullName>
    </recommendedName>
</protein>
<dbReference type="GO" id="GO:0004222">
    <property type="term" value="F:metalloendopeptidase activity"/>
    <property type="evidence" value="ECO:0007669"/>
    <property type="project" value="InterPro"/>
</dbReference>
<evidence type="ECO:0000256" key="13">
    <source>
        <dbReference type="ARBA" id="ARBA00023242"/>
    </source>
</evidence>
<feature type="region of interest" description="Disordered" evidence="15">
    <location>
        <begin position="253"/>
        <end position="273"/>
    </location>
</feature>
<dbReference type="GO" id="GO:0006508">
    <property type="term" value="P:proteolysis"/>
    <property type="evidence" value="ECO:0007669"/>
    <property type="project" value="UniProtKB-KW"/>
</dbReference>
<evidence type="ECO:0000256" key="9">
    <source>
        <dbReference type="ARBA" id="ARBA00022801"/>
    </source>
</evidence>
<dbReference type="EMBL" id="JALNTZ010000002">
    <property type="protein sequence ID" value="KAJ3660988.1"/>
    <property type="molecule type" value="Genomic_DNA"/>
</dbReference>
<comment type="caution">
    <text evidence="18">The sequence shown here is derived from an EMBL/GenBank/DDBJ whole genome shotgun (WGS) entry which is preliminary data.</text>
</comment>
<proteinExistence type="inferred from homology"/>
<evidence type="ECO:0000313" key="19">
    <source>
        <dbReference type="Proteomes" id="UP001168821"/>
    </source>
</evidence>
<feature type="domain" description="UBZ4-type" evidence="17">
    <location>
        <begin position="491"/>
        <end position="514"/>
    </location>
</feature>
<evidence type="ECO:0000256" key="11">
    <source>
        <dbReference type="ARBA" id="ARBA00023049"/>
    </source>
</evidence>
<sequence length="582" mass="66228">MAEIDYQMALLLQHRFEQEYKASRNAQSSDEQLARQLQEQFEQEEAVERPKSDLVYEPPISEHNTSRSLVDPSWELVDPTPDIHNLFMVFNQRFFWNKLLAVCVAWSKRMTSCAGICAYNGRGGMCRITLSAPLLKLRPRKDLVETLLHEMIHAFLFVTHNNRDRDGHGPEFHKHMYRINKAAGTNITVYHSFHDEVRLYQQHWWRCNGPCQHWKPYFGMVRRASNRAPGPNDRWWGDHFQRCGGTFVKVKEPEKRTQKQGKPEQKNIVSDTKSKDIRNFMVPSSTSSSVSNVKGFKDLTTKVQGKYNSSSTIVVTKNTKTNSETIYKPTVFNATTTGATVKKTETNNRVDTSTTNECTGDFLAVRNHWANKFGNTSKPNNKRPAQSEPSTSSKIQRVPNSVPPDDFCDCPVCNKKVLLSELNNHLDKCLCEPSKATEPEVPGSSKEETNECPVCNTQIKCSLFDVHVEQCVKRIYDGVEEKLGNKESPETISCLACGKKILKTNLSIHLEDCMIDIFDVDFDEAKEEVKNSVDTDDKQTKSEFNCPFCMKLVNEAGMKQHLDSCLQADSADIVESLVDDAF</sequence>
<comment type="similarity">
    <text evidence="3">Belongs to the Spartan family.</text>
</comment>
<evidence type="ECO:0000256" key="8">
    <source>
        <dbReference type="ARBA" id="ARBA00022771"/>
    </source>
</evidence>
<dbReference type="Gene3D" id="3.30.160.60">
    <property type="entry name" value="Classic Zinc Finger"/>
    <property type="match status" value="2"/>
</dbReference>
<dbReference type="Pfam" id="PF10263">
    <property type="entry name" value="SprT-like"/>
    <property type="match status" value="1"/>
</dbReference>
<evidence type="ECO:0000256" key="7">
    <source>
        <dbReference type="ARBA" id="ARBA00022763"/>
    </source>
</evidence>
<reference evidence="18" key="1">
    <citation type="journal article" date="2023" name="G3 (Bethesda)">
        <title>Whole genome assemblies of Zophobas morio and Tenebrio molitor.</title>
        <authorList>
            <person name="Kaur S."/>
            <person name="Stinson S.A."/>
            <person name="diCenzo G.C."/>
        </authorList>
    </citation>
    <scope>NUCLEOTIDE SEQUENCE</scope>
    <source>
        <strain evidence="18">QUZm001</strain>
    </source>
</reference>
<dbReference type="PANTHER" id="PTHR21220:SF0">
    <property type="entry name" value="DNA-DEPENDENT METALLOPROTEASE SPRTN"/>
    <property type="match status" value="1"/>
</dbReference>
<dbReference type="GO" id="GO:0003697">
    <property type="term" value="F:single-stranded DNA binding"/>
    <property type="evidence" value="ECO:0007669"/>
    <property type="project" value="InterPro"/>
</dbReference>
<dbReference type="GO" id="GO:0005694">
    <property type="term" value="C:chromosome"/>
    <property type="evidence" value="ECO:0007669"/>
    <property type="project" value="UniProtKB-SubCell"/>
</dbReference>
<evidence type="ECO:0000259" key="17">
    <source>
        <dbReference type="SMART" id="SM00734"/>
    </source>
</evidence>
<keyword evidence="10" id="KW-0862">Zinc</keyword>
<keyword evidence="6" id="KW-0479">Metal-binding</keyword>
<dbReference type="GO" id="GO:0005634">
    <property type="term" value="C:nucleus"/>
    <property type="evidence" value="ECO:0007669"/>
    <property type="project" value="UniProtKB-SubCell"/>
</dbReference>
<evidence type="ECO:0000256" key="6">
    <source>
        <dbReference type="ARBA" id="ARBA00022723"/>
    </source>
</evidence>
<gene>
    <name evidence="18" type="ORF">Zmor_005413</name>
</gene>
<evidence type="ECO:0000256" key="4">
    <source>
        <dbReference type="ARBA" id="ARBA00022454"/>
    </source>
</evidence>
<accession>A0AA38IN94</accession>
<keyword evidence="4" id="KW-0158">Chromosome</keyword>
<evidence type="ECO:0000256" key="10">
    <source>
        <dbReference type="ARBA" id="ARBA00022833"/>
    </source>
</evidence>
<evidence type="ECO:0000313" key="18">
    <source>
        <dbReference type="EMBL" id="KAJ3660988.1"/>
    </source>
</evidence>
<name>A0AA38IN94_9CUCU</name>
<comment type="subcellular location">
    <subcellularLocation>
        <location evidence="2">Chromosome</location>
    </subcellularLocation>
    <subcellularLocation>
        <location evidence="1">Nucleus</location>
    </subcellularLocation>
</comment>
<evidence type="ECO:0000256" key="5">
    <source>
        <dbReference type="ARBA" id="ARBA00022670"/>
    </source>
</evidence>
<evidence type="ECO:0000256" key="3">
    <source>
        <dbReference type="ARBA" id="ARBA00010724"/>
    </source>
</evidence>
<dbReference type="InterPro" id="IPR006640">
    <property type="entry name" value="SprT-like_domain"/>
</dbReference>
<evidence type="ECO:0000256" key="2">
    <source>
        <dbReference type="ARBA" id="ARBA00004286"/>
    </source>
</evidence>
<dbReference type="GO" id="GO:0006281">
    <property type="term" value="P:DNA repair"/>
    <property type="evidence" value="ECO:0007669"/>
    <property type="project" value="UniProtKB-KW"/>
</dbReference>
<dbReference type="GO" id="GO:0031593">
    <property type="term" value="F:polyubiquitin modification-dependent protein binding"/>
    <property type="evidence" value="ECO:0007669"/>
    <property type="project" value="TreeGrafter"/>
</dbReference>
<dbReference type="InterPro" id="IPR044245">
    <property type="entry name" value="Spartan"/>
</dbReference>
<dbReference type="Pfam" id="PF22934">
    <property type="entry name" value="SPRTN_ZBD"/>
    <property type="match status" value="1"/>
</dbReference>
<evidence type="ECO:0000256" key="14">
    <source>
        <dbReference type="ARBA" id="ARBA00030396"/>
    </source>
</evidence>
<dbReference type="InterPro" id="IPR006642">
    <property type="entry name" value="Rad18_UBZ4"/>
</dbReference>
<dbReference type="Proteomes" id="UP001168821">
    <property type="component" value="Unassembled WGS sequence"/>
</dbReference>
<evidence type="ECO:0000256" key="12">
    <source>
        <dbReference type="ARBA" id="ARBA00023204"/>
    </source>
</evidence>
<evidence type="ECO:0000256" key="1">
    <source>
        <dbReference type="ARBA" id="ARBA00004123"/>
    </source>
</evidence>
<keyword evidence="11" id="KW-0482">Metalloprotease</keyword>
<keyword evidence="9" id="KW-0378">Hydrolase</keyword>
<dbReference type="SMART" id="SM00734">
    <property type="entry name" value="ZnF_Rad18"/>
    <property type="match status" value="4"/>
</dbReference>
<feature type="compositionally biased region" description="Polar residues" evidence="15">
    <location>
        <begin position="373"/>
        <end position="398"/>
    </location>
</feature>
<feature type="compositionally biased region" description="Basic and acidic residues" evidence="15">
    <location>
        <begin position="253"/>
        <end position="265"/>
    </location>
</feature>
<dbReference type="GO" id="GO:0008270">
    <property type="term" value="F:zinc ion binding"/>
    <property type="evidence" value="ECO:0007669"/>
    <property type="project" value="UniProtKB-KW"/>
</dbReference>
<keyword evidence="8" id="KW-0863">Zinc-finger</keyword>
<dbReference type="InterPro" id="IPR055220">
    <property type="entry name" value="SPRTN_ZBD"/>
</dbReference>
<keyword evidence="7" id="KW-0227">DNA damage</keyword>
<feature type="domain" description="UBZ4-type" evidence="17">
    <location>
        <begin position="543"/>
        <end position="566"/>
    </location>
</feature>
<keyword evidence="12" id="KW-0234">DNA repair</keyword>
<keyword evidence="19" id="KW-1185">Reference proteome</keyword>
<keyword evidence="5" id="KW-0645">Protease</keyword>
<feature type="domain" description="SprT-like" evidence="16">
    <location>
        <begin position="81"/>
        <end position="250"/>
    </location>
</feature>
<organism evidence="18 19">
    <name type="scientific">Zophobas morio</name>
    <dbReference type="NCBI Taxonomy" id="2755281"/>
    <lineage>
        <taxon>Eukaryota</taxon>
        <taxon>Metazoa</taxon>
        <taxon>Ecdysozoa</taxon>
        <taxon>Arthropoda</taxon>
        <taxon>Hexapoda</taxon>
        <taxon>Insecta</taxon>
        <taxon>Pterygota</taxon>
        <taxon>Neoptera</taxon>
        <taxon>Endopterygota</taxon>
        <taxon>Coleoptera</taxon>
        <taxon>Polyphaga</taxon>
        <taxon>Cucujiformia</taxon>
        <taxon>Tenebrionidae</taxon>
        <taxon>Zophobas</taxon>
    </lineage>
</organism>